<evidence type="ECO:0000256" key="1">
    <source>
        <dbReference type="SAM" id="MobiDB-lite"/>
    </source>
</evidence>
<evidence type="ECO:0000313" key="3">
    <source>
        <dbReference type="EMBL" id="TQF07054.1"/>
    </source>
</evidence>
<organism evidence="3 4">
    <name type="scientific">Kitasatospora acidiphila</name>
    <dbReference type="NCBI Taxonomy" id="2567942"/>
    <lineage>
        <taxon>Bacteria</taxon>
        <taxon>Bacillati</taxon>
        <taxon>Actinomycetota</taxon>
        <taxon>Actinomycetes</taxon>
        <taxon>Kitasatosporales</taxon>
        <taxon>Streptomycetaceae</taxon>
        <taxon>Kitasatospora</taxon>
    </lineage>
</organism>
<dbReference type="Pfam" id="PF19631">
    <property type="entry name" value="Trypco2"/>
    <property type="match status" value="1"/>
</dbReference>
<dbReference type="InterPro" id="IPR045608">
    <property type="entry name" value="Trypco2"/>
</dbReference>
<dbReference type="OrthoDB" id="3696289at2"/>
<feature type="domain" description="Trypsin-co-occurring" evidence="2">
    <location>
        <begin position="5"/>
        <end position="82"/>
    </location>
</feature>
<dbReference type="AlphaFoldDB" id="A0A540WF61"/>
<name>A0A540WF61_9ACTN</name>
<keyword evidence="4" id="KW-1185">Reference proteome</keyword>
<gene>
    <name evidence="3" type="ORF">E6W39_38835</name>
</gene>
<feature type="region of interest" description="Disordered" evidence="1">
    <location>
        <begin position="86"/>
        <end position="114"/>
    </location>
</feature>
<dbReference type="EMBL" id="VIGB01000003">
    <property type="protein sequence ID" value="TQF07054.1"/>
    <property type="molecule type" value="Genomic_DNA"/>
</dbReference>
<proteinExistence type="predicted"/>
<dbReference type="RefSeq" id="WP_101378497.1">
    <property type="nucleotide sequence ID" value="NZ_VIGB01000003.1"/>
</dbReference>
<sequence length="114" mass="11774">MDHGIELSDAIEVIRQQLSDAAARGAGQAIQFEVGPVTLDFTVELKRDARAKGGFKAWVLSGDLEGGLTQNQVQKVSVTLTPRLAGSDDSVLVGNPDLGSLDPFGAGPAGEGEA</sequence>
<reference evidence="3 4" key="1">
    <citation type="submission" date="2019-06" db="EMBL/GenBank/DDBJ databases">
        <title>Description of Kitasatospora acidophila sp. nov. isolated from pine grove soil, and reclassification of Streptomyces novaecaesareae to Kitasatospora novaeceasareae comb. nov.</title>
        <authorList>
            <person name="Kim M.J."/>
        </authorList>
    </citation>
    <scope>NUCLEOTIDE SEQUENCE [LARGE SCALE GENOMIC DNA]</scope>
    <source>
        <strain evidence="3 4">MMS16-CNU292</strain>
    </source>
</reference>
<evidence type="ECO:0000313" key="4">
    <source>
        <dbReference type="Proteomes" id="UP000319103"/>
    </source>
</evidence>
<accession>A0A540WF61</accession>
<protein>
    <recommendedName>
        <fullName evidence="2">Trypsin-co-occurring domain-containing protein</fullName>
    </recommendedName>
</protein>
<dbReference type="Proteomes" id="UP000319103">
    <property type="component" value="Unassembled WGS sequence"/>
</dbReference>
<comment type="caution">
    <text evidence="3">The sequence shown here is derived from an EMBL/GenBank/DDBJ whole genome shotgun (WGS) entry which is preliminary data.</text>
</comment>
<evidence type="ECO:0000259" key="2">
    <source>
        <dbReference type="Pfam" id="PF19631"/>
    </source>
</evidence>